<accession>A0A518GD36</accession>
<gene>
    <name evidence="2" type="ORF">Q31a_48670</name>
</gene>
<proteinExistence type="predicted"/>
<evidence type="ECO:0000313" key="2">
    <source>
        <dbReference type="EMBL" id="QDV26493.1"/>
    </source>
</evidence>
<reference evidence="2 3" key="1">
    <citation type="submission" date="2019-02" db="EMBL/GenBank/DDBJ databases">
        <title>Deep-cultivation of Planctomycetes and their phenomic and genomic characterization uncovers novel biology.</title>
        <authorList>
            <person name="Wiegand S."/>
            <person name="Jogler M."/>
            <person name="Boedeker C."/>
            <person name="Pinto D."/>
            <person name="Vollmers J."/>
            <person name="Rivas-Marin E."/>
            <person name="Kohn T."/>
            <person name="Peeters S.H."/>
            <person name="Heuer A."/>
            <person name="Rast P."/>
            <person name="Oberbeckmann S."/>
            <person name="Bunk B."/>
            <person name="Jeske O."/>
            <person name="Meyerdierks A."/>
            <person name="Storesund J.E."/>
            <person name="Kallscheuer N."/>
            <person name="Luecker S."/>
            <person name="Lage O.M."/>
            <person name="Pohl T."/>
            <person name="Merkel B.J."/>
            <person name="Hornburger P."/>
            <person name="Mueller R.-W."/>
            <person name="Bruemmer F."/>
            <person name="Labrenz M."/>
            <person name="Spormann A.M."/>
            <person name="Op den Camp H."/>
            <person name="Overmann J."/>
            <person name="Amann R."/>
            <person name="Jetten M.S.M."/>
            <person name="Mascher T."/>
            <person name="Medema M.H."/>
            <person name="Devos D.P."/>
            <person name="Kaster A.-K."/>
            <person name="Ovreas L."/>
            <person name="Rohde M."/>
            <person name="Galperin M.Y."/>
            <person name="Jogler C."/>
        </authorList>
    </citation>
    <scope>NUCLEOTIDE SEQUENCE [LARGE SCALE GENOMIC DNA]</scope>
    <source>
        <strain evidence="2 3">Q31a</strain>
    </source>
</reference>
<dbReference type="RefSeq" id="WP_145082673.1">
    <property type="nucleotide sequence ID" value="NZ_CP036298.1"/>
</dbReference>
<dbReference type="AlphaFoldDB" id="A0A518GD36"/>
<keyword evidence="3" id="KW-1185">Reference proteome</keyword>
<dbReference type="KEGG" id="ahel:Q31a_48670"/>
<organism evidence="2 3">
    <name type="scientific">Aureliella helgolandensis</name>
    <dbReference type="NCBI Taxonomy" id="2527968"/>
    <lineage>
        <taxon>Bacteria</taxon>
        <taxon>Pseudomonadati</taxon>
        <taxon>Planctomycetota</taxon>
        <taxon>Planctomycetia</taxon>
        <taxon>Pirellulales</taxon>
        <taxon>Pirellulaceae</taxon>
        <taxon>Aureliella</taxon>
    </lineage>
</organism>
<evidence type="ECO:0000256" key="1">
    <source>
        <dbReference type="SAM" id="SignalP"/>
    </source>
</evidence>
<feature type="signal peptide" evidence="1">
    <location>
        <begin position="1"/>
        <end position="18"/>
    </location>
</feature>
<dbReference type="EMBL" id="CP036298">
    <property type="protein sequence ID" value="QDV26493.1"/>
    <property type="molecule type" value="Genomic_DNA"/>
</dbReference>
<evidence type="ECO:0008006" key="4">
    <source>
        <dbReference type="Google" id="ProtNLM"/>
    </source>
</evidence>
<evidence type="ECO:0000313" key="3">
    <source>
        <dbReference type="Proteomes" id="UP000318017"/>
    </source>
</evidence>
<sequence length="311" mass="33865" precursor="true">MKLFYGLVVMLAANAALAASPITIDFSTGQPADYFTEDTASSVSRFPIGGAQGMLVADATALLRDVTVLPSTKYRLTLLAAGAGDVEWLEDNPRFEFFHQPGQTSAHLPAREIEFFNAAGQPIGRPLAFALPYRQSHSYQDVFYTPDDAVTARIRLSSGKGIRLALTRLALEPAADEKTLNVNPSFDLGPDNYSGWKNIAAGGKFIQRDGKTILDTKYGSTGQTIPLPESGTYALSALATGNGYNSIVIVRVYDSEGQELMRSSTRRYGPRTYFVPPPEAAYASLLVYSCLLEEVRLVRVGDENMINEMDL</sequence>
<feature type="chain" id="PRO_5022111382" description="DUF4397 domain-containing protein" evidence="1">
    <location>
        <begin position="19"/>
        <end position="311"/>
    </location>
</feature>
<dbReference type="OrthoDB" id="267458at2"/>
<protein>
    <recommendedName>
        <fullName evidence="4">DUF4397 domain-containing protein</fullName>
    </recommendedName>
</protein>
<keyword evidence="1" id="KW-0732">Signal</keyword>
<name>A0A518GD36_9BACT</name>
<dbReference type="Proteomes" id="UP000318017">
    <property type="component" value="Chromosome"/>
</dbReference>